<dbReference type="SUPFAM" id="SSF51735">
    <property type="entry name" value="NAD(P)-binding Rossmann-fold domains"/>
    <property type="match status" value="1"/>
</dbReference>
<comment type="catalytic activity">
    <reaction evidence="6">
        <text>L-proline + NAD(+) = (S)-1-pyrroline-5-carboxylate + NADH + 2 H(+)</text>
        <dbReference type="Rhea" id="RHEA:14105"/>
        <dbReference type="ChEBI" id="CHEBI:15378"/>
        <dbReference type="ChEBI" id="CHEBI:17388"/>
        <dbReference type="ChEBI" id="CHEBI:57540"/>
        <dbReference type="ChEBI" id="CHEBI:57945"/>
        <dbReference type="ChEBI" id="CHEBI:60039"/>
        <dbReference type="EC" id="1.5.1.2"/>
    </reaction>
</comment>
<comment type="subcellular location">
    <subcellularLocation>
        <location evidence="6">Cytoplasm</location>
    </subcellularLocation>
</comment>
<comment type="catalytic activity">
    <reaction evidence="6 9">
        <text>L-proline + NADP(+) = (S)-1-pyrroline-5-carboxylate + NADPH + 2 H(+)</text>
        <dbReference type="Rhea" id="RHEA:14109"/>
        <dbReference type="ChEBI" id="CHEBI:15378"/>
        <dbReference type="ChEBI" id="CHEBI:17388"/>
        <dbReference type="ChEBI" id="CHEBI:57783"/>
        <dbReference type="ChEBI" id="CHEBI:58349"/>
        <dbReference type="ChEBI" id="CHEBI:60039"/>
        <dbReference type="EC" id="1.5.1.2"/>
    </reaction>
</comment>
<name>A0A4R6U7C6_9BACI</name>
<dbReference type="PANTHER" id="PTHR11645">
    <property type="entry name" value="PYRROLINE-5-CARBOXYLATE REDUCTASE"/>
    <property type="match status" value="1"/>
</dbReference>
<keyword evidence="4 6" id="KW-0560">Oxidoreductase</keyword>
<feature type="domain" description="Pyrroline-5-carboxylate reductase dimerisation" evidence="11">
    <location>
        <begin position="165"/>
        <end position="268"/>
    </location>
</feature>
<dbReference type="GO" id="GO:0055129">
    <property type="term" value="P:L-proline biosynthetic process"/>
    <property type="evidence" value="ECO:0007669"/>
    <property type="project" value="UniProtKB-UniRule"/>
</dbReference>
<feature type="binding site" evidence="8">
    <location>
        <begin position="73"/>
        <end position="76"/>
    </location>
    <ligand>
        <name>NADP(+)</name>
        <dbReference type="ChEBI" id="CHEBI:58349"/>
    </ligand>
</feature>
<dbReference type="EC" id="1.5.1.2" evidence="6 7"/>
<evidence type="ECO:0000256" key="7">
    <source>
        <dbReference type="NCBIfam" id="TIGR00112"/>
    </source>
</evidence>
<dbReference type="GO" id="GO:0004735">
    <property type="term" value="F:pyrroline-5-carboxylate reductase activity"/>
    <property type="evidence" value="ECO:0007669"/>
    <property type="project" value="UniProtKB-UniRule"/>
</dbReference>
<evidence type="ECO:0000256" key="9">
    <source>
        <dbReference type="RuleBase" id="RU003903"/>
    </source>
</evidence>
<evidence type="ECO:0000313" key="12">
    <source>
        <dbReference type="EMBL" id="TDQ42241.1"/>
    </source>
</evidence>
<sequence>MMQGKQIVFLGAGSMAEAMIRGLLANQLVEPNQITVLNRTNAERLKELQQQYGVTASQDLDSCISRASVVVMAVKPKDAEEIFARISSLIDHSPLLLSVIAGLSTETMTHWTSKNTKVVRVMPNTSSAISMSTTGYCTGKAVSTEDKAIVHSLLSGFGTAYEIEEAKMNLFTGLAGSSPAYMYAVMEYFEDTAKAHGFTEEEGRQWIVDVMAGAAEMVRQTNRTPAELRAQVTSPKGTTYEGLARLEAGQAKDVFREAIEASAEKAQEFEEAFKQTTKSKA</sequence>
<keyword evidence="13" id="KW-1185">Reference proteome</keyword>
<dbReference type="PROSITE" id="PS00521">
    <property type="entry name" value="P5CR"/>
    <property type="match status" value="1"/>
</dbReference>
<dbReference type="Gene3D" id="1.10.3730.10">
    <property type="entry name" value="ProC C-terminal domain-like"/>
    <property type="match status" value="1"/>
</dbReference>
<dbReference type="NCBIfam" id="TIGR00112">
    <property type="entry name" value="proC"/>
    <property type="match status" value="1"/>
</dbReference>
<dbReference type="InterPro" id="IPR029036">
    <property type="entry name" value="P5CR_dimer"/>
</dbReference>
<dbReference type="Proteomes" id="UP000295632">
    <property type="component" value="Unassembled WGS sequence"/>
</dbReference>
<evidence type="ECO:0000256" key="6">
    <source>
        <dbReference type="HAMAP-Rule" id="MF_01925"/>
    </source>
</evidence>
<dbReference type="InterPro" id="IPR008927">
    <property type="entry name" value="6-PGluconate_DH-like_C_sf"/>
</dbReference>
<dbReference type="EMBL" id="SNYJ01000002">
    <property type="protein sequence ID" value="TDQ42241.1"/>
    <property type="molecule type" value="Genomic_DNA"/>
</dbReference>
<dbReference type="InterPro" id="IPR053790">
    <property type="entry name" value="P5CR-like_CS"/>
</dbReference>
<dbReference type="OrthoDB" id="9805754at2"/>
<protein>
    <recommendedName>
        <fullName evidence="6 7">Pyrroline-5-carboxylate reductase</fullName>
        <shortName evidence="6">P5C reductase</shortName>
        <shortName evidence="6">P5CR</shortName>
        <ecNumber evidence="6 7">1.5.1.2</ecNumber>
    </recommendedName>
    <alternativeName>
        <fullName evidence="6">PCA reductase</fullName>
    </alternativeName>
</protein>
<evidence type="ECO:0000256" key="2">
    <source>
        <dbReference type="ARBA" id="ARBA00022650"/>
    </source>
</evidence>
<comment type="pathway">
    <text evidence="6 9">Amino-acid biosynthesis; L-proline biosynthesis; L-proline from L-glutamate 5-semialdehyde: step 1/1.</text>
</comment>
<dbReference type="Pfam" id="PF14748">
    <property type="entry name" value="P5CR_dimer"/>
    <property type="match status" value="1"/>
</dbReference>
<dbReference type="AlphaFoldDB" id="A0A4R6U7C6"/>
<evidence type="ECO:0000259" key="10">
    <source>
        <dbReference type="Pfam" id="PF03807"/>
    </source>
</evidence>
<keyword evidence="3 6" id="KW-0521">NADP</keyword>
<keyword evidence="6 9" id="KW-0028">Amino-acid biosynthesis</keyword>
<evidence type="ECO:0000259" key="11">
    <source>
        <dbReference type="Pfam" id="PF14748"/>
    </source>
</evidence>
<evidence type="ECO:0000256" key="5">
    <source>
        <dbReference type="ARBA" id="ARBA00058118"/>
    </source>
</evidence>
<dbReference type="PANTHER" id="PTHR11645:SF49">
    <property type="entry name" value="PYRROLINE-5-CARBOXYLATE REDUCTASE 1"/>
    <property type="match status" value="1"/>
</dbReference>
<comment type="function">
    <text evidence="5 6">Catalyzes the reduction of 1-pyrroline-5-carboxylate (PCA) to L-proline.</text>
</comment>
<dbReference type="SUPFAM" id="SSF48179">
    <property type="entry name" value="6-phosphogluconate dehydrogenase C-terminal domain-like"/>
    <property type="match status" value="1"/>
</dbReference>
<feature type="binding site" evidence="8">
    <location>
        <begin position="10"/>
        <end position="15"/>
    </location>
    <ligand>
        <name>NADP(+)</name>
        <dbReference type="ChEBI" id="CHEBI:58349"/>
    </ligand>
</feature>
<accession>A0A4R6U7C6</accession>
<feature type="domain" description="Pyrroline-5-carboxylate reductase catalytic N-terminal" evidence="10">
    <location>
        <begin position="6"/>
        <end position="101"/>
    </location>
</feature>
<dbReference type="InterPro" id="IPR000304">
    <property type="entry name" value="Pyrroline-COOH_reductase"/>
</dbReference>
<evidence type="ECO:0000256" key="8">
    <source>
        <dbReference type="PIRSR" id="PIRSR000193-1"/>
    </source>
</evidence>
<evidence type="ECO:0000256" key="3">
    <source>
        <dbReference type="ARBA" id="ARBA00022857"/>
    </source>
</evidence>
<gene>
    <name evidence="6" type="primary">proC</name>
    <name evidence="12" type="ORF">EV213_102272</name>
</gene>
<comment type="caution">
    <text evidence="12">The sequence shown here is derived from an EMBL/GenBank/DDBJ whole genome shotgun (WGS) entry which is preliminary data.</text>
</comment>
<reference evidence="12 13" key="1">
    <citation type="submission" date="2019-03" db="EMBL/GenBank/DDBJ databases">
        <title>Genomic Encyclopedia of Type Strains, Phase IV (KMG-IV): sequencing the most valuable type-strain genomes for metagenomic binning, comparative biology and taxonomic classification.</title>
        <authorList>
            <person name="Goeker M."/>
        </authorList>
    </citation>
    <scope>NUCLEOTIDE SEQUENCE [LARGE SCALE GENOMIC DNA]</scope>
    <source>
        <strain evidence="12 13">DSM 28697</strain>
    </source>
</reference>
<evidence type="ECO:0000256" key="4">
    <source>
        <dbReference type="ARBA" id="ARBA00023002"/>
    </source>
</evidence>
<dbReference type="Gene3D" id="3.40.50.720">
    <property type="entry name" value="NAD(P)-binding Rossmann-like Domain"/>
    <property type="match status" value="1"/>
</dbReference>
<comment type="similarity">
    <text evidence="1 6 9">Belongs to the pyrroline-5-carboxylate reductase family.</text>
</comment>
<dbReference type="InterPro" id="IPR028939">
    <property type="entry name" value="P5C_Rdtase_cat_N"/>
</dbReference>
<keyword evidence="2 6" id="KW-0641">Proline biosynthesis</keyword>
<dbReference type="Pfam" id="PF03807">
    <property type="entry name" value="F420_oxidored"/>
    <property type="match status" value="1"/>
</dbReference>
<dbReference type="PIRSF" id="PIRSF000193">
    <property type="entry name" value="Pyrrol-5-carb_rd"/>
    <property type="match status" value="1"/>
</dbReference>
<dbReference type="GO" id="GO:0005737">
    <property type="term" value="C:cytoplasm"/>
    <property type="evidence" value="ECO:0007669"/>
    <property type="project" value="UniProtKB-SubCell"/>
</dbReference>
<dbReference type="HAMAP" id="MF_01925">
    <property type="entry name" value="P5C_reductase"/>
    <property type="match status" value="1"/>
</dbReference>
<proteinExistence type="inferred from homology"/>
<dbReference type="RefSeq" id="WP_133579127.1">
    <property type="nucleotide sequence ID" value="NZ_SNYJ01000002.1"/>
</dbReference>
<keyword evidence="6" id="KW-0963">Cytoplasm</keyword>
<dbReference type="InterPro" id="IPR036291">
    <property type="entry name" value="NAD(P)-bd_dom_sf"/>
</dbReference>
<dbReference type="UniPathway" id="UPA00098">
    <property type="reaction ID" value="UER00361"/>
</dbReference>
<organism evidence="12 13">
    <name type="scientific">Aureibacillus halotolerans</name>
    <dbReference type="NCBI Taxonomy" id="1508390"/>
    <lineage>
        <taxon>Bacteria</taxon>
        <taxon>Bacillati</taxon>
        <taxon>Bacillota</taxon>
        <taxon>Bacilli</taxon>
        <taxon>Bacillales</taxon>
        <taxon>Bacillaceae</taxon>
        <taxon>Aureibacillus</taxon>
    </lineage>
</organism>
<evidence type="ECO:0000313" key="13">
    <source>
        <dbReference type="Proteomes" id="UP000295632"/>
    </source>
</evidence>
<evidence type="ECO:0000256" key="1">
    <source>
        <dbReference type="ARBA" id="ARBA00005525"/>
    </source>
</evidence>
<dbReference type="FunFam" id="1.10.3730.10:FF:000001">
    <property type="entry name" value="Pyrroline-5-carboxylate reductase"/>
    <property type="match status" value="1"/>
</dbReference>